<proteinExistence type="predicted"/>
<accession>A0AC61U6U8</accession>
<dbReference type="EMBL" id="CP087977">
    <property type="protein sequence ID" value="UUZ45694.1"/>
    <property type="molecule type" value="Genomic_DNA"/>
</dbReference>
<protein>
    <submittedName>
        <fullName evidence="1">Uncharacterized protein</fullName>
    </submittedName>
</protein>
<name>A0AC61U6U8_9MICO</name>
<sequence length="72" mass="8071">MLNHHIGEEELSILNPAREDATETTRRELGEKWLAKRNQLLESGAGSIDNVEAIVKKAYDDGLLPNDDQPDE</sequence>
<dbReference type="Proteomes" id="UP001059663">
    <property type="component" value="Chromosome"/>
</dbReference>
<evidence type="ECO:0000313" key="1">
    <source>
        <dbReference type="EMBL" id="UUZ45694.1"/>
    </source>
</evidence>
<evidence type="ECO:0000313" key="2">
    <source>
        <dbReference type="Proteomes" id="UP001059663"/>
    </source>
</evidence>
<reference evidence="1" key="1">
    <citation type="submission" date="2021-11" db="EMBL/GenBank/DDBJ databases">
        <title>Study of the species diversity of bacterial strains isolated from a unique natural object - Shulgan-Tash cave (Bashkiria).</title>
        <authorList>
            <person name="Sazanova A.L."/>
            <person name="Chirak E.R."/>
            <person name="Safronova V.I."/>
        </authorList>
    </citation>
    <scope>NUCLEOTIDE SEQUENCE</scope>
    <source>
        <strain evidence="1">P1</strain>
    </source>
</reference>
<gene>
    <name evidence="1" type="ORF">LP422_06660</name>
</gene>
<organism evidence="1 2">
    <name type="scientific">Janibacter limosus</name>
    <dbReference type="NCBI Taxonomy" id="53458"/>
    <lineage>
        <taxon>Bacteria</taxon>
        <taxon>Bacillati</taxon>
        <taxon>Actinomycetota</taxon>
        <taxon>Actinomycetes</taxon>
        <taxon>Micrococcales</taxon>
        <taxon>Intrasporangiaceae</taxon>
        <taxon>Janibacter</taxon>
    </lineage>
</organism>